<feature type="compositionally biased region" description="Basic and acidic residues" evidence="1">
    <location>
        <begin position="413"/>
        <end position="422"/>
    </location>
</feature>
<dbReference type="EMBL" id="RQTK01000080">
    <property type="protein sequence ID" value="RUS88526.1"/>
    <property type="molecule type" value="Genomic_DNA"/>
</dbReference>
<sequence>MVARGHKFLTFLQFRIVLPLVLLSAAFLRYNAISLVYLLCLLVTPLLRIPSKSSMQGATGRFLRCMIVVGLLPVLGHIVFQITLVSVANDSNPYGDMFSNCSSKERLLRQIGFQRLDHASKANILRLVVPDAIVFITAIVTLVMAQRVFKVERMVCASTSHAPLLGTKTRSPSKNFVRLIMDLTQNALLLAAGVIVPSVLGVVYFLVFLSVLTLWGCYKSMGRLFGFFRILLLMYTGSHIIVLHLYQFQFFQEALDPEDLIARMLGLTGVVKTTCEDVDSILIHDHVRWSSFVNVGLLLALYWILAFNMFIWRRRWRALRESQESVSSFQSTGPRGLVSQTQNETGSMVFSGSLNEEDEPGETEPRPVTDERLMDNYEYREYGARKASLVTGEQRSTKSKRLSVASKASGSHVDPDQKRSVENDLATSGNSGVVPESTNDLFKRKPWMSIIVLIMRQSYVLTLIAMMAWSITYHSWLTFALLLTACILWMMPNSRRACLRASPFVLVYAELLLMAGYIYNMNLKDELPSTAGTYKLAEVGLKRFTDPCVHLSLQAFYTLFVVLTMRQYISEVPCRGSEEEEGIRMQPRSKVTFLDKLIPRDFQKTAYDSKTMVFVGRI</sequence>
<feature type="transmembrane region" description="Helical" evidence="2">
    <location>
        <begin position="230"/>
        <end position="248"/>
    </location>
</feature>
<gene>
    <name evidence="4" type="ORF">EGW08_003702</name>
</gene>
<keyword evidence="2" id="KW-1133">Transmembrane helix</keyword>
<dbReference type="PANTHER" id="PTHR47049">
    <property type="entry name" value="PIEZO-TYPE MECHANOSENSITIVE ION CHANNEL HOMOLOG"/>
    <property type="match status" value="1"/>
</dbReference>
<evidence type="ECO:0000313" key="4">
    <source>
        <dbReference type="EMBL" id="RUS88526.1"/>
    </source>
</evidence>
<keyword evidence="2" id="KW-0472">Membrane</keyword>
<feature type="domain" description="Piezo TM1-24" evidence="3">
    <location>
        <begin position="29"/>
        <end position="345"/>
    </location>
</feature>
<evidence type="ECO:0000259" key="3">
    <source>
        <dbReference type="Pfam" id="PF24871"/>
    </source>
</evidence>
<feature type="compositionally biased region" description="Polar residues" evidence="1">
    <location>
        <begin position="425"/>
        <end position="434"/>
    </location>
</feature>
<keyword evidence="5" id="KW-1185">Reference proteome</keyword>
<feature type="transmembrane region" description="Helical" evidence="2">
    <location>
        <begin position="498"/>
        <end position="519"/>
    </location>
</feature>
<dbReference type="OrthoDB" id="303066at2759"/>
<dbReference type="AlphaFoldDB" id="A0A3S1BPS2"/>
<dbReference type="Proteomes" id="UP000271974">
    <property type="component" value="Unassembled WGS sequence"/>
</dbReference>
<comment type="caution">
    <text evidence="4">The sequence shown here is derived from an EMBL/GenBank/DDBJ whole genome shotgun (WGS) entry which is preliminary data.</text>
</comment>
<dbReference type="GO" id="GO:0008381">
    <property type="term" value="F:mechanosensitive monoatomic ion channel activity"/>
    <property type="evidence" value="ECO:0007669"/>
    <property type="project" value="InterPro"/>
</dbReference>
<feature type="region of interest" description="Disordered" evidence="1">
    <location>
        <begin position="390"/>
        <end position="434"/>
    </location>
</feature>
<dbReference type="InterPro" id="IPR027272">
    <property type="entry name" value="Piezo"/>
</dbReference>
<dbReference type="STRING" id="188477.A0A3S1BPS2"/>
<feature type="transmembrane region" description="Helical" evidence="2">
    <location>
        <begin position="292"/>
        <end position="312"/>
    </location>
</feature>
<evidence type="ECO:0000313" key="5">
    <source>
        <dbReference type="Proteomes" id="UP000271974"/>
    </source>
</evidence>
<feature type="domain" description="Piezo TM1-24" evidence="3">
    <location>
        <begin position="387"/>
        <end position="580"/>
    </location>
</feature>
<keyword evidence="2" id="KW-0812">Transmembrane</keyword>
<feature type="transmembrane region" description="Helical" evidence="2">
    <location>
        <begin position="62"/>
        <end position="88"/>
    </location>
</feature>
<protein>
    <recommendedName>
        <fullName evidence="3">Piezo TM1-24 domain-containing protein</fullName>
    </recommendedName>
</protein>
<evidence type="ECO:0000256" key="1">
    <source>
        <dbReference type="SAM" id="MobiDB-lite"/>
    </source>
</evidence>
<feature type="transmembrane region" description="Helical" evidence="2">
    <location>
        <begin position="124"/>
        <end position="145"/>
    </location>
</feature>
<feature type="transmembrane region" description="Helical" evidence="2">
    <location>
        <begin position="34"/>
        <end position="50"/>
    </location>
</feature>
<feature type="transmembrane region" description="Helical" evidence="2">
    <location>
        <begin position="473"/>
        <end position="491"/>
    </location>
</feature>
<dbReference type="InterPro" id="IPR056769">
    <property type="entry name" value="Piezo_TM1-24"/>
</dbReference>
<name>A0A3S1BPS2_ELYCH</name>
<feature type="transmembrane region" description="Helical" evidence="2">
    <location>
        <begin position="12"/>
        <end position="28"/>
    </location>
</feature>
<accession>A0A3S1BPS2</accession>
<organism evidence="4 5">
    <name type="scientific">Elysia chlorotica</name>
    <name type="common">Eastern emerald elysia</name>
    <name type="synonym">Sea slug</name>
    <dbReference type="NCBI Taxonomy" id="188477"/>
    <lineage>
        <taxon>Eukaryota</taxon>
        <taxon>Metazoa</taxon>
        <taxon>Spiralia</taxon>
        <taxon>Lophotrochozoa</taxon>
        <taxon>Mollusca</taxon>
        <taxon>Gastropoda</taxon>
        <taxon>Heterobranchia</taxon>
        <taxon>Euthyneura</taxon>
        <taxon>Panpulmonata</taxon>
        <taxon>Sacoglossa</taxon>
        <taxon>Placobranchoidea</taxon>
        <taxon>Plakobranchidae</taxon>
        <taxon>Elysia</taxon>
    </lineage>
</organism>
<proteinExistence type="predicted"/>
<dbReference type="PANTHER" id="PTHR47049:SF2">
    <property type="entry name" value="PIEZO-TYPE MECHANOSENSITIVE ION CHANNEL HOMOLOG"/>
    <property type="match status" value="1"/>
</dbReference>
<evidence type="ECO:0000256" key="2">
    <source>
        <dbReference type="SAM" id="Phobius"/>
    </source>
</evidence>
<feature type="region of interest" description="Disordered" evidence="1">
    <location>
        <begin position="350"/>
        <end position="370"/>
    </location>
</feature>
<feature type="transmembrane region" description="Helical" evidence="2">
    <location>
        <begin position="447"/>
        <end position="467"/>
    </location>
</feature>
<dbReference type="GO" id="GO:0016020">
    <property type="term" value="C:membrane"/>
    <property type="evidence" value="ECO:0007669"/>
    <property type="project" value="InterPro"/>
</dbReference>
<reference evidence="4 5" key="1">
    <citation type="submission" date="2019-01" db="EMBL/GenBank/DDBJ databases">
        <title>A draft genome assembly of the solar-powered sea slug Elysia chlorotica.</title>
        <authorList>
            <person name="Cai H."/>
            <person name="Li Q."/>
            <person name="Fang X."/>
            <person name="Li J."/>
            <person name="Curtis N.E."/>
            <person name="Altenburger A."/>
            <person name="Shibata T."/>
            <person name="Feng M."/>
            <person name="Maeda T."/>
            <person name="Schwartz J.A."/>
            <person name="Shigenobu S."/>
            <person name="Lundholm N."/>
            <person name="Nishiyama T."/>
            <person name="Yang H."/>
            <person name="Hasebe M."/>
            <person name="Li S."/>
            <person name="Pierce S.K."/>
            <person name="Wang J."/>
        </authorList>
    </citation>
    <scope>NUCLEOTIDE SEQUENCE [LARGE SCALE GENOMIC DNA]</scope>
    <source>
        <strain evidence="4">EC2010</strain>
        <tissue evidence="4">Whole organism of an adult</tissue>
    </source>
</reference>
<dbReference type="Pfam" id="PF24871">
    <property type="entry name" value="Piezo_TM1-24"/>
    <property type="match status" value="2"/>
</dbReference>